<comment type="subcellular location">
    <subcellularLocation>
        <location evidence="1">Membrane</location>
        <topology evidence="1">Multi-pass membrane protein</topology>
    </subcellularLocation>
</comment>
<evidence type="ECO:0000256" key="2">
    <source>
        <dbReference type="ARBA" id="ARBA00022692"/>
    </source>
</evidence>
<dbReference type="InterPro" id="IPR004710">
    <property type="entry name" value="Bilac:Na_transpt"/>
</dbReference>
<dbReference type="PANTHER" id="PTHR10361:SF28">
    <property type="entry name" value="P3 PROTEIN-RELATED"/>
    <property type="match status" value="1"/>
</dbReference>
<evidence type="ECO:0000256" key="1">
    <source>
        <dbReference type="ARBA" id="ARBA00004141"/>
    </source>
</evidence>
<dbReference type="InterPro" id="IPR038770">
    <property type="entry name" value="Na+/solute_symporter_sf"/>
</dbReference>
<evidence type="ECO:0000256" key="5">
    <source>
        <dbReference type="SAM" id="Phobius"/>
    </source>
</evidence>
<evidence type="ECO:0000313" key="7">
    <source>
        <dbReference type="Proteomes" id="UP000254260"/>
    </source>
</evidence>
<feature type="transmembrane region" description="Helical" evidence="5">
    <location>
        <begin position="211"/>
        <end position="231"/>
    </location>
</feature>
<accession>A0A379IUL4</accession>
<keyword evidence="4 5" id="KW-0472">Membrane</keyword>
<dbReference type="OrthoDB" id="9806785at2"/>
<dbReference type="PANTHER" id="PTHR10361">
    <property type="entry name" value="SODIUM-BILE ACID COTRANSPORTER"/>
    <property type="match status" value="1"/>
</dbReference>
<feature type="transmembrane region" description="Helical" evidence="5">
    <location>
        <begin position="243"/>
        <end position="264"/>
    </location>
</feature>
<dbReference type="RefSeq" id="WP_115291535.1">
    <property type="nucleotide sequence ID" value="NZ_UGUU01000001.1"/>
</dbReference>
<feature type="transmembrane region" description="Helical" evidence="5">
    <location>
        <begin position="181"/>
        <end position="199"/>
    </location>
</feature>
<feature type="transmembrane region" description="Helical" evidence="5">
    <location>
        <begin position="15"/>
        <end position="35"/>
    </location>
</feature>
<evidence type="ECO:0000313" key="6">
    <source>
        <dbReference type="EMBL" id="SUD39979.1"/>
    </source>
</evidence>
<feature type="transmembrane region" description="Helical" evidence="5">
    <location>
        <begin position="270"/>
        <end position="292"/>
    </location>
</feature>
<dbReference type="AlphaFoldDB" id="A0A379IUL4"/>
<protein>
    <submittedName>
        <fullName evidence="6">Bile acid:sodium symporter</fullName>
    </submittedName>
</protein>
<evidence type="ECO:0000256" key="3">
    <source>
        <dbReference type="ARBA" id="ARBA00022989"/>
    </source>
</evidence>
<gene>
    <name evidence="6" type="ORF">NCTC10899_02811</name>
</gene>
<name>A0A379IUL4_ECTME</name>
<dbReference type="Proteomes" id="UP000254260">
    <property type="component" value="Unassembled WGS sequence"/>
</dbReference>
<organism evidence="6 7">
    <name type="scientific">Ectopseudomonas mendocina</name>
    <name type="common">Pseudomonas mendocina</name>
    <dbReference type="NCBI Taxonomy" id="300"/>
    <lineage>
        <taxon>Bacteria</taxon>
        <taxon>Pseudomonadati</taxon>
        <taxon>Pseudomonadota</taxon>
        <taxon>Gammaproteobacteria</taxon>
        <taxon>Pseudomonadales</taxon>
        <taxon>Pseudomonadaceae</taxon>
        <taxon>Ectopseudomonas</taxon>
    </lineage>
</organism>
<feature type="transmembrane region" description="Helical" evidence="5">
    <location>
        <begin position="149"/>
        <end position="169"/>
    </location>
</feature>
<keyword evidence="2 5" id="KW-0812">Transmembrane</keyword>
<reference evidence="6 7" key="1">
    <citation type="submission" date="2018-06" db="EMBL/GenBank/DDBJ databases">
        <authorList>
            <consortium name="Pathogen Informatics"/>
            <person name="Doyle S."/>
        </authorList>
    </citation>
    <scope>NUCLEOTIDE SEQUENCE [LARGE SCALE GENOMIC DNA]</scope>
    <source>
        <strain evidence="6 7">NCTC10899</strain>
    </source>
</reference>
<dbReference type="Gene3D" id="1.20.1530.20">
    <property type="match status" value="1"/>
</dbReference>
<proteinExistence type="predicted"/>
<feature type="transmembrane region" description="Helical" evidence="5">
    <location>
        <begin position="77"/>
        <end position="96"/>
    </location>
</feature>
<keyword evidence="3 5" id="KW-1133">Transmembrane helix</keyword>
<feature type="transmembrane region" description="Helical" evidence="5">
    <location>
        <begin position="103"/>
        <end position="129"/>
    </location>
</feature>
<evidence type="ECO:0000256" key="4">
    <source>
        <dbReference type="ARBA" id="ARBA00023136"/>
    </source>
</evidence>
<sequence>MNVEQVDIAFDPSSLVLINLIVALMMFGVSLDLRADDFRRVARAPKAPVIGMLAQFLALPALTCLACWALAIQPELALGMTLIAACPGGSFSNIMTWMARGNVALSVSMTAVSSIAASLLTPLNFALYAWLNPHTRPLLTQIELDPLNLLLLVLLVLGLPLLAGMWVGRRFPQLTLKVEKPLRLFALLVMLGFVALAFSRNLEQFTRHFHLFFWLVVAHNALALSIGYLCARLSGLPSADRRALTLEVGIQNSALGLVIIFTFFPQASGMLLIAAFWGCWHLVSGLSLAWLWSRRLPEEKTLLTPLTSSAER</sequence>
<dbReference type="Pfam" id="PF01758">
    <property type="entry name" value="SBF"/>
    <property type="match status" value="1"/>
</dbReference>
<dbReference type="EMBL" id="UGUU01000001">
    <property type="protein sequence ID" value="SUD39979.1"/>
    <property type="molecule type" value="Genomic_DNA"/>
</dbReference>
<feature type="transmembrane region" description="Helical" evidence="5">
    <location>
        <begin position="47"/>
        <end position="71"/>
    </location>
</feature>
<dbReference type="InterPro" id="IPR002657">
    <property type="entry name" value="BilAc:Na_symport/Acr3"/>
</dbReference>
<dbReference type="GO" id="GO:0016020">
    <property type="term" value="C:membrane"/>
    <property type="evidence" value="ECO:0007669"/>
    <property type="project" value="UniProtKB-SubCell"/>
</dbReference>